<sequence>MNEHITWPKYSARAQQVICDLANLNSSIFQVPAHIQGYQYCKYGIGLGEFFIAISMLVGVLMQTFIFDRTCRTKQACWYQHYFFKIVTNVNYNSTSNYNSWIFISGIGLQSQSLGN</sequence>
<evidence type="ECO:0000313" key="3">
    <source>
        <dbReference type="Proteomes" id="UP000062963"/>
    </source>
</evidence>
<protein>
    <submittedName>
        <fullName evidence="2">ABC transporter</fullName>
    </submittedName>
</protein>
<dbReference type="EMBL" id="CP010899">
    <property type="protein sequence ID" value="ALA98546.1"/>
    <property type="molecule type" value="Genomic_DNA"/>
</dbReference>
<organism evidence="2 3">
    <name type="scientific">Spiroplasma kunkelii CR2-3x</name>
    <dbReference type="NCBI Taxonomy" id="273035"/>
    <lineage>
        <taxon>Bacteria</taxon>
        <taxon>Bacillati</taxon>
        <taxon>Mycoplasmatota</taxon>
        <taxon>Mollicutes</taxon>
        <taxon>Entomoplasmatales</taxon>
        <taxon>Spiroplasmataceae</taxon>
        <taxon>Spiroplasma</taxon>
    </lineage>
</organism>
<reference evidence="2 3" key="1">
    <citation type="journal article" date="2015" name="Genome Announc.">
        <title>Complete Genome Sequence of Spiroplasma kunkelii Strain CR2-3x, Causal Agent of Corn Stunt Disease in Zea mays L.</title>
        <authorList>
            <person name="Davis R.E."/>
            <person name="Shao J."/>
            <person name="Dally E.L."/>
            <person name="Zhao Y."/>
            <person name="Gasparich G.E."/>
            <person name="Gaynor B.J."/>
            <person name="Athey J.C."/>
            <person name="Harrison N.A."/>
            <person name="Donofrio N."/>
        </authorList>
    </citation>
    <scope>NUCLEOTIDE SEQUENCE [LARGE SCALE GENOMIC DNA]</scope>
    <source>
        <strain evidence="2 3">CR2-3x</strain>
    </source>
</reference>
<dbReference type="PATRIC" id="fig|273035.7.peg.2078"/>
<keyword evidence="3" id="KW-1185">Reference proteome</keyword>
<dbReference type="STRING" id="273035.SKUN_001689"/>
<evidence type="ECO:0000313" key="2">
    <source>
        <dbReference type="EMBL" id="ALA98546.1"/>
    </source>
</evidence>
<dbReference type="Proteomes" id="UP000062963">
    <property type="component" value="Chromosome"/>
</dbReference>
<dbReference type="KEGG" id="skn:SKUN_001689"/>
<name>A0A0K2JJV9_SPIKU</name>
<gene>
    <name evidence="2" type="ORF">SKUN_001689</name>
</gene>
<proteinExistence type="predicted"/>
<evidence type="ECO:0000256" key="1">
    <source>
        <dbReference type="SAM" id="Phobius"/>
    </source>
</evidence>
<feature type="transmembrane region" description="Helical" evidence="1">
    <location>
        <begin position="50"/>
        <end position="67"/>
    </location>
</feature>
<dbReference type="AlphaFoldDB" id="A0A0K2JJV9"/>
<keyword evidence="1" id="KW-0472">Membrane</keyword>
<keyword evidence="1" id="KW-1133">Transmembrane helix</keyword>
<keyword evidence="1" id="KW-0812">Transmembrane</keyword>
<accession>A0A0K2JJV9</accession>